<organism evidence="3 4">
    <name type="scientific">Melissococcus plutonius (strain ATCC 35311 / DSM 29964 / CIP 104052 / LMG 20360 / NCIMB 702443)</name>
    <dbReference type="NCBI Taxonomy" id="940190"/>
    <lineage>
        <taxon>Bacteria</taxon>
        <taxon>Bacillati</taxon>
        <taxon>Bacillota</taxon>
        <taxon>Bacilli</taxon>
        <taxon>Lactobacillales</taxon>
        <taxon>Enterococcaceae</taxon>
        <taxon>Melissococcus</taxon>
    </lineage>
</organism>
<dbReference type="STRING" id="940190.MPTP_0808"/>
<dbReference type="OrthoDB" id="2199758at2"/>
<gene>
    <name evidence="3" type="ordered locus">MPTP_0808</name>
</gene>
<dbReference type="HOGENOM" id="CLU_131462_4_2_9"/>
<comment type="subcellular location">
    <subcellularLocation>
        <location evidence="1">Endomembrane system</location>
        <topology evidence="1">Multi-pass membrane protein</topology>
    </subcellularLocation>
</comment>
<protein>
    <recommendedName>
        <fullName evidence="5">EamA domain-containing protein</fullName>
    </recommendedName>
</protein>
<dbReference type="Proteomes" id="UP000008456">
    <property type="component" value="Chromosome"/>
</dbReference>
<dbReference type="EMBL" id="AP012200">
    <property type="protein sequence ID" value="BAK21273.1"/>
    <property type="molecule type" value="Genomic_DNA"/>
</dbReference>
<sequence>MFLFIIYVFLSSAGLVLFKLGSGNLSLHLQHSYFSMNISLLAVAGLLCYLVSFVLWMLIISRSEISYIVPLGVACTNITILFASYFILQEVITTHVLIGAIIIIIGIVIMNLK</sequence>
<keyword evidence="4" id="KW-1185">Reference proteome</keyword>
<keyword evidence="2" id="KW-0812">Transmembrane</keyword>
<dbReference type="Gene3D" id="1.10.3730.20">
    <property type="match status" value="1"/>
</dbReference>
<dbReference type="InterPro" id="IPR037185">
    <property type="entry name" value="EmrE-like"/>
</dbReference>
<dbReference type="SUPFAM" id="SSF103481">
    <property type="entry name" value="Multidrug resistance efflux transporter EmrE"/>
    <property type="match status" value="1"/>
</dbReference>
<proteinExistence type="predicted"/>
<keyword evidence="2" id="KW-0472">Membrane</keyword>
<feature type="transmembrane region" description="Helical" evidence="2">
    <location>
        <begin position="38"/>
        <end position="60"/>
    </location>
</feature>
<name>F3Y9U5_MELPT</name>
<evidence type="ECO:0000313" key="3">
    <source>
        <dbReference type="EMBL" id="BAK21273.1"/>
    </source>
</evidence>
<evidence type="ECO:0000256" key="2">
    <source>
        <dbReference type="SAM" id="Phobius"/>
    </source>
</evidence>
<evidence type="ECO:0008006" key="5">
    <source>
        <dbReference type="Google" id="ProtNLM"/>
    </source>
</evidence>
<evidence type="ECO:0000256" key="1">
    <source>
        <dbReference type="ARBA" id="ARBA00004127"/>
    </source>
</evidence>
<accession>F3Y9U5</accession>
<feature type="transmembrane region" description="Helical" evidence="2">
    <location>
        <begin position="67"/>
        <end position="88"/>
    </location>
</feature>
<dbReference type="RefSeq" id="WP_013773711.1">
    <property type="nucleotide sequence ID" value="NC_015516.1"/>
</dbReference>
<feature type="transmembrane region" description="Helical" evidence="2">
    <location>
        <begin position="94"/>
        <end position="112"/>
    </location>
</feature>
<evidence type="ECO:0000313" key="4">
    <source>
        <dbReference type="Proteomes" id="UP000008456"/>
    </source>
</evidence>
<reference key="2">
    <citation type="submission" date="2011-04" db="EMBL/GenBank/DDBJ databases">
        <title>Whole genome sequence of Melissococcus plutonius ATCC 35311.</title>
        <authorList>
            <person name="Okumura K."/>
            <person name="Arai R."/>
            <person name="Osaki M."/>
            <person name="Okura M."/>
            <person name="Kirikae T."/>
            <person name="Takamatsu D."/>
            <person name="Akiyama T."/>
        </authorList>
    </citation>
    <scope>NUCLEOTIDE SEQUENCE</scope>
    <source>
        <strain>ATCC 35311</strain>
    </source>
</reference>
<dbReference type="AlphaFoldDB" id="F3Y9U5"/>
<reference evidence="3 4" key="1">
    <citation type="journal article" date="2011" name="J. Bacteriol.">
        <title>Complete genome sequence of Melissococcus plutonius ATCC 35311.</title>
        <authorList>
            <person name="Okumura K."/>
            <person name="Arai R."/>
            <person name="Okura M."/>
            <person name="Kirikae T."/>
            <person name="Takamatsu D."/>
            <person name="Osaki M."/>
            <person name="Miyoshi-Akiyama T."/>
        </authorList>
    </citation>
    <scope>NUCLEOTIDE SEQUENCE [LARGE SCALE GENOMIC DNA]</scope>
    <source>
        <strain evidence="4">ATCC 35311 / CIP 104052 / LMG 20360 / NCIMB 702443</strain>
    </source>
</reference>
<keyword evidence="2" id="KW-1133">Transmembrane helix</keyword>
<dbReference type="KEGG" id="mps:MPTP_0808"/>